<proteinExistence type="predicted"/>
<reference evidence="2" key="1">
    <citation type="submission" date="2017-02" db="EMBL/GenBank/DDBJ databases">
        <authorList>
            <person name="Varghese N."/>
            <person name="Submissions S."/>
        </authorList>
    </citation>
    <scope>NUCLEOTIDE SEQUENCE [LARGE SCALE GENOMIC DNA]</scope>
    <source>
        <strain evidence="2">DSM 22720</strain>
    </source>
</reference>
<dbReference type="Proteomes" id="UP000190162">
    <property type="component" value="Unassembled WGS sequence"/>
</dbReference>
<dbReference type="RefSeq" id="WP_078754014.1">
    <property type="nucleotide sequence ID" value="NZ_FUXU01000073.1"/>
</dbReference>
<dbReference type="EMBL" id="FUXU01000073">
    <property type="protein sequence ID" value="SKA64428.1"/>
    <property type="molecule type" value="Genomic_DNA"/>
</dbReference>
<evidence type="ECO:0000313" key="1">
    <source>
        <dbReference type="EMBL" id="SKA64428.1"/>
    </source>
</evidence>
<dbReference type="OrthoDB" id="5917365at2"/>
<organism evidence="1 2">
    <name type="scientific">Enterovibrio nigricans DSM 22720</name>
    <dbReference type="NCBI Taxonomy" id="1121868"/>
    <lineage>
        <taxon>Bacteria</taxon>
        <taxon>Pseudomonadati</taxon>
        <taxon>Pseudomonadota</taxon>
        <taxon>Gammaproteobacteria</taxon>
        <taxon>Vibrionales</taxon>
        <taxon>Vibrionaceae</taxon>
        <taxon>Enterovibrio</taxon>
    </lineage>
</organism>
<dbReference type="AlphaFoldDB" id="A0A1T4VHR2"/>
<evidence type="ECO:0008006" key="3">
    <source>
        <dbReference type="Google" id="ProtNLM"/>
    </source>
</evidence>
<accession>A0A1T4VHR2</accession>
<evidence type="ECO:0000313" key="2">
    <source>
        <dbReference type="Proteomes" id="UP000190162"/>
    </source>
</evidence>
<protein>
    <recommendedName>
        <fullName evidence="3">PilZ domain-containing protein</fullName>
    </recommendedName>
</protein>
<sequence>MARNIENNDNDVLEHKHQPNRNKRYQERLIVGKSGLLARIYQSPSVSLVDHDDDFGRRVCIKDASRSGLGLTTTHKLELDTTCMIQIVGMPPLKGSLIYQESSKNGEFRCGFCLDEWLSEEIHQDLSLFR</sequence>
<keyword evidence="2" id="KW-1185">Reference proteome</keyword>
<name>A0A1T4VHR2_9GAMM</name>
<gene>
    <name evidence="1" type="ORF">SAMN02745132_03854</name>
</gene>